<accession>A0A5J5AR47</accession>
<dbReference type="EMBL" id="CM018043">
    <property type="protein sequence ID" value="KAA8531491.1"/>
    <property type="molecule type" value="Genomic_DNA"/>
</dbReference>
<dbReference type="Proteomes" id="UP000325577">
    <property type="component" value="Linkage Group LG2"/>
</dbReference>
<name>A0A5J5AR47_9ASTE</name>
<feature type="region of interest" description="Disordered" evidence="1">
    <location>
        <begin position="73"/>
        <end position="103"/>
    </location>
</feature>
<protein>
    <submittedName>
        <fullName evidence="2">Uncharacterized protein</fullName>
    </submittedName>
</protein>
<dbReference type="AlphaFoldDB" id="A0A5J5AR47"/>
<feature type="compositionally biased region" description="Polar residues" evidence="1">
    <location>
        <begin position="79"/>
        <end position="93"/>
    </location>
</feature>
<gene>
    <name evidence="2" type="ORF">F0562_006156</name>
</gene>
<feature type="region of interest" description="Disordered" evidence="1">
    <location>
        <begin position="1"/>
        <end position="31"/>
    </location>
</feature>
<proteinExistence type="predicted"/>
<organism evidence="2 3">
    <name type="scientific">Nyssa sinensis</name>
    <dbReference type="NCBI Taxonomy" id="561372"/>
    <lineage>
        <taxon>Eukaryota</taxon>
        <taxon>Viridiplantae</taxon>
        <taxon>Streptophyta</taxon>
        <taxon>Embryophyta</taxon>
        <taxon>Tracheophyta</taxon>
        <taxon>Spermatophyta</taxon>
        <taxon>Magnoliopsida</taxon>
        <taxon>eudicotyledons</taxon>
        <taxon>Gunneridae</taxon>
        <taxon>Pentapetalae</taxon>
        <taxon>asterids</taxon>
        <taxon>Cornales</taxon>
        <taxon>Nyssaceae</taxon>
        <taxon>Nyssa</taxon>
    </lineage>
</organism>
<sequence length="103" mass="10802">MLALNKPEPETTARTVNQEVTGPDSEFSLPLSKPTLASAAHSFLPRKKLRSQFSAVGSAESDAVAANALLTARRPGCGQTHQPKPSSTASTTLGPMRACGERL</sequence>
<reference evidence="2 3" key="1">
    <citation type="submission" date="2019-09" db="EMBL/GenBank/DDBJ databases">
        <title>A chromosome-level genome assembly of the Chinese tupelo Nyssa sinensis.</title>
        <authorList>
            <person name="Yang X."/>
            <person name="Kang M."/>
            <person name="Yang Y."/>
            <person name="Xiong H."/>
            <person name="Wang M."/>
            <person name="Zhang Z."/>
            <person name="Wang Z."/>
            <person name="Wu H."/>
            <person name="Ma T."/>
            <person name="Liu J."/>
            <person name="Xi Z."/>
        </authorList>
    </citation>
    <scope>NUCLEOTIDE SEQUENCE [LARGE SCALE GENOMIC DNA]</scope>
    <source>
        <strain evidence="2">J267</strain>
        <tissue evidence="2">Leaf</tissue>
    </source>
</reference>
<evidence type="ECO:0000313" key="3">
    <source>
        <dbReference type="Proteomes" id="UP000325577"/>
    </source>
</evidence>
<evidence type="ECO:0000256" key="1">
    <source>
        <dbReference type="SAM" id="MobiDB-lite"/>
    </source>
</evidence>
<evidence type="ECO:0000313" key="2">
    <source>
        <dbReference type="EMBL" id="KAA8531491.1"/>
    </source>
</evidence>
<keyword evidence="3" id="KW-1185">Reference proteome</keyword>